<organism evidence="2 3">
    <name type="scientific">Dioszegia hungarica</name>
    <dbReference type="NCBI Taxonomy" id="4972"/>
    <lineage>
        <taxon>Eukaryota</taxon>
        <taxon>Fungi</taxon>
        <taxon>Dikarya</taxon>
        <taxon>Basidiomycota</taxon>
        <taxon>Agaricomycotina</taxon>
        <taxon>Tremellomycetes</taxon>
        <taxon>Tremellales</taxon>
        <taxon>Bulleribasidiaceae</taxon>
        <taxon>Dioszegia</taxon>
    </lineage>
</organism>
<gene>
    <name evidence="2" type="ORF">MKK02DRAFT_44543</name>
</gene>
<protein>
    <submittedName>
        <fullName evidence="2">Uncharacterized protein</fullName>
    </submittedName>
</protein>
<sequence>MTSSLVRTQPSLHHALSLDHLHPGAVVYPATHVYGFEPYHHSADSYVVETGSHQHQPEFEGVTSRTWKVKRKMSIPRLPQVPNRRSSLEATSTSVRPAPRSRLSLTNLMTSSRLLRRLSTSPTSERPPPQPIAFSPTRTGSKEAVALGEGRPQQSRSSRPPIARSSTLPSLPSLDMGWELIEGDEVLSEEPASIGAGEKPIPGLGYDTLISPQDASVLPRRIPMASTAVHHSPRDIPTLTMPTSTSTSESAPSSPCQRVWLCTPPRPVASPVLAGPRPQRRPALTTRAISTARLANEFDENGAIVHISVHSERVLAKGSVAKSASCWREKYACCPDEDERAEMGLALARSQSAALPEMSALMGVGGRPGHARADTTGHAMGLGASASTSALGDKGGWARESSSREPLLEAGENLEELVGCIGKRRSWKALKDE</sequence>
<feature type="compositionally biased region" description="Low complexity" evidence="1">
    <location>
        <begin position="151"/>
        <end position="161"/>
    </location>
</feature>
<comment type="caution">
    <text evidence="2">The sequence shown here is derived from an EMBL/GenBank/DDBJ whole genome shotgun (WGS) entry which is preliminary data.</text>
</comment>
<keyword evidence="3" id="KW-1185">Reference proteome</keyword>
<dbReference type="Proteomes" id="UP001164286">
    <property type="component" value="Unassembled WGS sequence"/>
</dbReference>
<dbReference type="EMBL" id="JAKWFO010000005">
    <property type="protein sequence ID" value="KAI9635847.1"/>
    <property type="molecule type" value="Genomic_DNA"/>
</dbReference>
<feature type="compositionally biased region" description="Low complexity" evidence="1">
    <location>
        <begin position="237"/>
        <end position="255"/>
    </location>
</feature>
<dbReference type="AlphaFoldDB" id="A0AA38LSL8"/>
<feature type="compositionally biased region" description="Low complexity" evidence="1">
    <location>
        <begin position="100"/>
        <end position="124"/>
    </location>
</feature>
<feature type="region of interest" description="Disordered" evidence="1">
    <location>
        <begin position="387"/>
        <end position="408"/>
    </location>
</feature>
<feature type="compositionally biased region" description="Polar residues" evidence="1">
    <location>
        <begin position="83"/>
        <end position="95"/>
    </location>
</feature>
<proteinExistence type="predicted"/>
<reference evidence="2" key="1">
    <citation type="journal article" date="2022" name="G3 (Bethesda)">
        <title>High quality genome of the basidiomycete yeast Dioszegia hungarica PDD-24b-2 isolated from cloud water.</title>
        <authorList>
            <person name="Jarrige D."/>
            <person name="Haridas S."/>
            <person name="Bleykasten-Grosshans C."/>
            <person name="Joly M."/>
            <person name="Nadalig T."/>
            <person name="Sancelme M."/>
            <person name="Vuilleumier S."/>
            <person name="Grigoriev I.V."/>
            <person name="Amato P."/>
            <person name="Bringel F."/>
        </authorList>
    </citation>
    <scope>NUCLEOTIDE SEQUENCE</scope>
    <source>
        <strain evidence="2">PDD-24b-2</strain>
    </source>
</reference>
<accession>A0AA38LSL8</accession>
<dbReference type="RefSeq" id="XP_052945624.1">
    <property type="nucleotide sequence ID" value="XM_053092981.1"/>
</dbReference>
<feature type="region of interest" description="Disordered" evidence="1">
    <location>
        <begin position="228"/>
        <end position="256"/>
    </location>
</feature>
<evidence type="ECO:0000313" key="2">
    <source>
        <dbReference type="EMBL" id="KAI9635847.1"/>
    </source>
</evidence>
<evidence type="ECO:0000256" key="1">
    <source>
        <dbReference type="SAM" id="MobiDB-lite"/>
    </source>
</evidence>
<evidence type="ECO:0000313" key="3">
    <source>
        <dbReference type="Proteomes" id="UP001164286"/>
    </source>
</evidence>
<feature type="region of interest" description="Disordered" evidence="1">
    <location>
        <begin position="73"/>
        <end position="175"/>
    </location>
</feature>
<name>A0AA38LSL8_9TREE</name>
<dbReference type="GeneID" id="77732186"/>